<dbReference type="EMBL" id="QYTW02000019">
    <property type="protein sequence ID" value="RST58511.1"/>
    <property type="molecule type" value="Genomic_DNA"/>
</dbReference>
<dbReference type="NCBIfam" id="TIGR01826">
    <property type="entry name" value="CofD_related"/>
    <property type="match status" value="1"/>
</dbReference>
<dbReference type="RefSeq" id="WP_120115980.1">
    <property type="nucleotide sequence ID" value="NZ_BORI01000001.1"/>
</dbReference>
<accession>A0A429X5E4</accession>
<dbReference type="InterPro" id="IPR010119">
    <property type="entry name" value="Gluconeogen_factor"/>
</dbReference>
<reference evidence="4 5" key="1">
    <citation type="submission" date="2018-12" db="EMBL/GenBank/DDBJ databases">
        <authorList>
            <person name="Sun L."/>
            <person name="Chen Z."/>
        </authorList>
    </citation>
    <scope>NUCLEOTIDE SEQUENCE [LARGE SCALE GENOMIC DNA]</scope>
    <source>
        <strain evidence="4 5">LMG 29736</strain>
    </source>
</reference>
<dbReference type="Proteomes" id="UP000680670">
    <property type="component" value="Unassembled WGS sequence"/>
</dbReference>
<evidence type="ECO:0000313" key="5">
    <source>
        <dbReference type="Proteomes" id="UP000287296"/>
    </source>
</evidence>
<dbReference type="EMBL" id="BORJ01000002">
    <property type="protein sequence ID" value="GIN95211.1"/>
    <property type="molecule type" value="Genomic_DNA"/>
</dbReference>
<evidence type="ECO:0000256" key="1">
    <source>
        <dbReference type="ARBA" id="ARBA00022490"/>
    </source>
</evidence>
<evidence type="ECO:0000256" key="2">
    <source>
        <dbReference type="HAMAP-Rule" id="MF_00973"/>
    </source>
</evidence>
<dbReference type="GO" id="GO:0005737">
    <property type="term" value="C:cytoplasm"/>
    <property type="evidence" value="ECO:0007669"/>
    <property type="project" value="UniProtKB-SubCell"/>
</dbReference>
<reference evidence="3 6" key="2">
    <citation type="submission" date="2021-03" db="EMBL/GenBank/DDBJ databases">
        <title>Antimicrobial resistance genes in bacteria isolated from Japanese honey, and their potential for conferring macrolide and lincosamide resistance in the American foulbrood pathogen Paenibacillus larvae.</title>
        <authorList>
            <person name="Okamoto M."/>
            <person name="Kumagai M."/>
            <person name="Kanamori H."/>
            <person name="Takamatsu D."/>
        </authorList>
    </citation>
    <scope>NUCLEOTIDE SEQUENCE [LARGE SCALE GENOMIC DNA]</scope>
    <source>
        <strain evidence="3 6">J6TS1</strain>
    </source>
</reference>
<evidence type="ECO:0000313" key="3">
    <source>
        <dbReference type="EMBL" id="GIN95211.1"/>
    </source>
</evidence>
<dbReference type="PANTHER" id="PTHR30135">
    <property type="entry name" value="UNCHARACTERIZED PROTEIN YVCK-RELATED"/>
    <property type="match status" value="1"/>
</dbReference>
<dbReference type="OrthoDB" id="9783842at2"/>
<gene>
    <name evidence="3" type="primary">mgfK</name>
    <name evidence="4" type="ORF">D5F11_016930</name>
    <name evidence="3" type="ORF">J6TS1_10810</name>
</gene>
<evidence type="ECO:0000313" key="4">
    <source>
        <dbReference type="EMBL" id="RST58511.1"/>
    </source>
</evidence>
<proteinExistence type="inferred from homology"/>
<dbReference type="Pfam" id="PF01933">
    <property type="entry name" value="CofD"/>
    <property type="match status" value="1"/>
</dbReference>
<comment type="subcellular location">
    <subcellularLocation>
        <location evidence="2">Cytoplasm</location>
    </subcellularLocation>
</comment>
<dbReference type="HAMAP" id="MF_00973">
    <property type="entry name" value="Gluconeogen_factor"/>
    <property type="match status" value="1"/>
</dbReference>
<dbReference type="GO" id="GO:0008360">
    <property type="term" value="P:regulation of cell shape"/>
    <property type="evidence" value="ECO:0007669"/>
    <property type="project" value="UniProtKB-UniRule"/>
</dbReference>
<dbReference type="Proteomes" id="UP000287296">
    <property type="component" value="Unassembled WGS sequence"/>
</dbReference>
<dbReference type="GO" id="GO:0043743">
    <property type="term" value="F:LPPG:FO 2-phospho-L-lactate transferase activity"/>
    <property type="evidence" value="ECO:0007669"/>
    <property type="project" value="InterPro"/>
</dbReference>
<comment type="caution">
    <text evidence="4">The sequence shown here is derived from an EMBL/GenBank/DDBJ whole genome shotgun (WGS) entry which is preliminary data.</text>
</comment>
<dbReference type="Gene3D" id="3.40.50.10680">
    <property type="entry name" value="CofD-like domains"/>
    <property type="match status" value="1"/>
</dbReference>
<dbReference type="InterPro" id="IPR002882">
    <property type="entry name" value="CofD"/>
</dbReference>
<sequence>MTALSKPKIVVIGGGTGLPVLLRGLKKHPVDITAIVTVADDGGSSGRLRTELEIPPPGDIRNVIAALSDAEPLIIDMFQHRFNTSNELSGHSLGNLIIAALTSVTGDFVQAVREMSRVLNVHGKVLPAANQSVVLHAEMVDGSFVSGESKIPAVGKEIKKVFLTPEVIKPLPETIQSIYEADLIVIGPGSLYTSILPNLLVPGLGEAVCNAKACKVYICNLMTQPGETTGFTASRHVNALYDHMDCSFIDTILVNNKEIPPDLQHRYEKEMAIPVYFDVDRLISLGMEVVQGEIATIEKGFIRHDTEAVANILYSLLGRDMSRIAST</sequence>
<protein>
    <recommendedName>
        <fullName evidence="2">Gluconeogenesis factor</fullName>
    </recommendedName>
</protein>
<keyword evidence="6" id="KW-1185">Reference proteome</keyword>
<dbReference type="InterPro" id="IPR038136">
    <property type="entry name" value="CofD-like_dom_sf"/>
</dbReference>
<dbReference type="CDD" id="cd07187">
    <property type="entry name" value="YvcK_like"/>
    <property type="match status" value="1"/>
</dbReference>
<dbReference type="PANTHER" id="PTHR30135:SF3">
    <property type="entry name" value="GLUCONEOGENESIS FACTOR-RELATED"/>
    <property type="match status" value="1"/>
</dbReference>
<organism evidence="4 5">
    <name type="scientific">Siminovitchia terrae</name>
    <name type="common">Bacillus terrae</name>
    <dbReference type="NCBI Taxonomy" id="1914933"/>
    <lineage>
        <taxon>Bacteria</taxon>
        <taxon>Bacillati</taxon>
        <taxon>Bacillota</taxon>
        <taxon>Bacilli</taxon>
        <taxon>Bacillales</taxon>
        <taxon>Bacillaceae</taxon>
        <taxon>Siminovitchia</taxon>
    </lineage>
</organism>
<evidence type="ECO:0000313" key="6">
    <source>
        <dbReference type="Proteomes" id="UP000680670"/>
    </source>
</evidence>
<dbReference type="AlphaFoldDB" id="A0A429X5E4"/>
<name>A0A429X5E4_SIMTE</name>
<comment type="function">
    <text evidence="2">Required for morphogenesis under gluconeogenic growth conditions.</text>
</comment>
<keyword evidence="1 2" id="KW-0963">Cytoplasm</keyword>
<dbReference type="SUPFAM" id="SSF142338">
    <property type="entry name" value="CofD-like"/>
    <property type="match status" value="1"/>
</dbReference>
<comment type="similarity">
    <text evidence="2">Belongs to the gluconeogenesis factor family.</text>
</comment>